<accession>A0A1C3HN81</accession>
<feature type="signal peptide" evidence="1">
    <location>
        <begin position="1"/>
        <end position="22"/>
    </location>
</feature>
<evidence type="ECO:0000313" key="2">
    <source>
        <dbReference type="EMBL" id="SAY46499.1"/>
    </source>
</evidence>
<evidence type="ECO:0000256" key="1">
    <source>
        <dbReference type="SAM" id="SignalP"/>
    </source>
</evidence>
<proteinExistence type="predicted"/>
<feature type="chain" id="PRO_5008675390" evidence="1">
    <location>
        <begin position="23"/>
        <end position="184"/>
    </location>
</feature>
<name>A0A1C3HN81_SERMA</name>
<dbReference type="PROSITE" id="PS51257">
    <property type="entry name" value="PROKAR_LIPOPROTEIN"/>
    <property type="match status" value="1"/>
</dbReference>
<dbReference type="InterPro" id="IPR014118">
    <property type="entry name" value="T4SS_TraV"/>
</dbReference>
<gene>
    <name evidence="2" type="ORF">PWN146_05268</name>
</gene>
<reference evidence="2" key="1">
    <citation type="submission" date="2016-05" db="EMBL/GenBank/DDBJ databases">
        <authorList>
            <person name="Lavstsen T."/>
            <person name="Jespersen J.S."/>
        </authorList>
    </citation>
    <scope>NUCLEOTIDE SEQUENCE</scope>
    <source>
        <strain evidence="2">PWN146_assembly</strain>
    </source>
</reference>
<dbReference type="AlphaFoldDB" id="A0A1C3HN81"/>
<dbReference type="NCBIfam" id="TIGR02747">
    <property type="entry name" value="TraV"/>
    <property type="match status" value="1"/>
</dbReference>
<dbReference type="Pfam" id="PF09676">
    <property type="entry name" value="TraV"/>
    <property type="match status" value="1"/>
</dbReference>
<keyword evidence="2" id="KW-0449">Lipoprotein</keyword>
<organism evidence="2">
    <name type="scientific">Serratia marcescens</name>
    <dbReference type="NCBI Taxonomy" id="615"/>
    <lineage>
        <taxon>Bacteria</taxon>
        <taxon>Pseudomonadati</taxon>
        <taxon>Pseudomonadota</taxon>
        <taxon>Gammaproteobacteria</taxon>
        <taxon>Enterobacterales</taxon>
        <taxon>Yersiniaceae</taxon>
        <taxon>Serratia</taxon>
    </lineage>
</organism>
<dbReference type="EMBL" id="LT575491">
    <property type="protein sequence ID" value="SAY46499.1"/>
    <property type="molecule type" value="Genomic_DNA"/>
</dbReference>
<keyword evidence="1" id="KW-0732">Signal</keyword>
<dbReference type="NCBIfam" id="NF010293">
    <property type="entry name" value="PRK13733.1"/>
    <property type="match status" value="1"/>
</dbReference>
<protein>
    <submittedName>
        <fullName evidence="2">Type IV conjugative transfer system lipoprotein (TraV)</fullName>
    </submittedName>
</protein>
<sequence length="184" mass="19059">MKRHIMKSLLLLPALGGVLLLAGCAGVSSEFGCNATTSDSCMTMEQANEKAKSLEEGSGAKPAAAALPRLADGDFAAIGRDTGPVPVAVGRSSRLLPRQGAVSPAPAVPAYPAIAAPASIVTTVSTCTLPRCAGVGSTRPARQAEQTAQLWIAPWIDRQDVYHQPGKVLFVVKPAVWGKPQSVY</sequence>